<accession>A0A7J6UU13</accession>
<dbReference type="EMBL" id="JABWDY010043220">
    <property type="protein sequence ID" value="KAF5176093.1"/>
    <property type="molecule type" value="Genomic_DNA"/>
</dbReference>
<organism evidence="1 2">
    <name type="scientific">Thalictrum thalictroides</name>
    <name type="common">Rue-anemone</name>
    <name type="synonym">Anemone thalictroides</name>
    <dbReference type="NCBI Taxonomy" id="46969"/>
    <lineage>
        <taxon>Eukaryota</taxon>
        <taxon>Viridiplantae</taxon>
        <taxon>Streptophyta</taxon>
        <taxon>Embryophyta</taxon>
        <taxon>Tracheophyta</taxon>
        <taxon>Spermatophyta</taxon>
        <taxon>Magnoliopsida</taxon>
        <taxon>Ranunculales</taxon>
        <taxon>Ranunculaceae</taxon>
        <taxon>Thalictroideae</taxon>
        <taxon>Thalictrum</taxon>
    </lineage>
</organism>
<protein>
    <submittedName>
        <fullName evidence="1">Uncharacterized protein</fullName>
    </submittedName>
</protein>
<reference evidence="1 2" key="1">
    <citation type="submission" date="2020-06" db="EMBL/GenBank/DDBJ databases">
        <title>Transcriptomic and genomic resources for Thalictrum thalictroides and T. hernandezii: Facilitating candidate gene discovery in an emerging model plant lineage.</title>
        <authorList>
            <person name="Arias T."/>
            <person name="Riano-Pachon D.M."/>
            <person name="Di Stilio V.S."/>
        </authorList>
    </citation>
    <scope>NUCLEOTIDE SEQUENCE [LARGE SCALE GENOMIC DNA]</scope>
    <source>
        <strain evidence="2">cv. WT478/WT964</strain>
        <tissue evidence="1">Leaves</tissue>
    </source>
</reference>
<evidence type="ECO:0000313" key="2">
    <source>
        <dbReference type="Proteomes" id="UP000554482"/>
    </source>
</evidence>
<comment type="caution">
    <text evidence="1">The sequence shown here is derived from an EMBL/GenBank/DDBJ whole genome shotgun (WGS) entry which is preliminary data.</text>
</comment>
<feature type="non-terminal residue" evidence="1">
    <location>
        <position position="63"/>
    </location>
</feature>
<keyword evidence="2" id="KW-1185">Reference proteome</keyword>
<gene>
    <name evidence="1" type="ORF">FRX31_034320</name>
</gene>
<sequence length="63" mass="7196">MCKEQGQEVREALQVIVDDGMDKRNAKKHKDVALQNAMVGYYSISSNESDEDPVHEAMRQSRE</sequence>
<dbReference type="AlphaFoldDB" id="A0A7J6UU13"/>
<name>A0A7J6UU13_THATH</name>
<dbReference type="Proteomes" id="UP000554482">
    <property type="component" value="Unassembled WGS sequence"/>
</dbReference>
<evidence type="ECO:0000313" key="1">
    <source>
        <dbReference type="EMBL" id="KAF5176093.1"/>
    </source>
</evidence>
<proteinExistence type="predicted"/>